<dbReference type="Pfam" id="PF08238">
    <property type="entry name" value="Sel1"/>
    <property type="match status" value="2"/>
</dbReference>
<dbReference type="InterPro" id="IPR011990">
    <property type="entry name" value="TPR-like_helical_dom_sf"/>
</dbReference>
<accession>A0ABT2PJJ8</accession>
<evidence type="ECO:0000313" key="1">
    <source>
        <dbReference type="EMBL" id="MCT9810656.1"/>
    </source>
</evidence>
<dbReference type="InterPro" id="IPR050767">
    <property type="entry name" value="Sel1_AlgK"/>
</dbReference>
<dbReference type="SUPFAM" id="SSF81901">
    <property type="entry name" value="HCP-like"/>
    <property type="match status" value="1"/>
</dbReference>
<dbReference type="Gene3D" id="1.25.40.10">
    <property type="entry name" value="Tetratricopeptide repeat domain"/>
    <property type="match status" value="1"/>
</dbReference>
<dbReference type="PANTHER" id="PTHR11102">
    <property type="entry name" value="SEL-1-LIKE PROTEIN"/>
    <property type="match status" value="1"/>
</dbReference>
<evidence type="ECO:0000313" key="2">
    <source>
        <dbReference type="Proteomes" id="UP001525968"/>
    </source>
</evidence>
<comment type="caution">
    <text evidence="1">The sequence shown here is derived from an EMBL/GenBank/DDBJ whole genome shotgun (WGS) entry which is preliminary data.</text>
</comment>
<dbReference type="RefSeq" id="WP_261499758.1">
    <property type="nucleotide sequence ID" value="NZ_JAODYH010000004.1"/>
</dbReference>
<dbReference type="InterPro" id="IPR006597">
    <property type="entry name" value="Sel1-like"/>
</dbReference>
<sequence length="112" mass="12479">MIRYVFSACDCPHQGIVETIFTDRPETDIIQCFAERGDKRAAFLMGEQYIWGHFGKKDYAGAAPWYLQAARAGEPFAQEILGKMYNTGSGVERNPALAKEWFAKAAKAPSTP</sequence>
<dbReference type="EMBL" id="JAODYH010000004">
    <property type="protein sequence ID" value="MCT9810656.1"/>
    <property type="molecule type" value="Genomic_DNA"/>
</dbReference>
<protein>
    <submittedName>
        <fullName evidence="1">Sel1 repeat family protein</fullName>
    </submittedName>
</protein>
<reference evidence="1 2" key="1">
    <citation type="submission" date="2022-09" db="EMBL/GenBank/DDBJ databases">
        <title>Draft genome of isolate Be4.</title>
        <authorList>
            <person name="Sanchez-Castro I."/>
            <person name="Martinez-Rodriguez P."/>
            <person name="Descostes M."/>
            <person name="Merroun M."/>
        </authorList>
    </citation>
    <scope>NUCLEOTIDE SEQUENCE [LARGE SCALE GENOMIC DNA]</scope>
    <source>
        <strain evidence="1 2">Be4</strain>
    </source>
</reference>
<dbReference type="PANTHER" id="PTHR11102:SF160">
    <property type="entry name" value="ERAD-ASSOCIATED E3 UBIQUITIN-PROTEIN LIGASE COMPONENT HRD3"/>
    <property type="match status" value="1"/>
</dbReference>
<keyword evidence="2" id="KW-1185">Reference proteome</keyword>
<name>A0ABT2PJJ8_9BURK</name>
<gene>
    <name evidence="1" type="ORF">N0K08_08425</name>
</gene>
<organism evidence="1 2">
    <name type="scientific">Acidovorax bellezanensis</name>
    <dbReference type="NCBI Taxonomy" id="2976702"/>
    <lineage>
        <taxon>Bacteria</taxon>
        <taxon>Pseudomonadati</taxon>
        <taxon>Pseudomonadota</taxon>
        <taxon>Betaproteobacteria</taxon>
        <taxon>Burkholderiales</taxon>
        <taxon>Comamonadaceae</taxon>
        <taxon>Acidovorax</taxon>
    </lineage>
</organism>
<proteinExistence type="predicted"/>
<dbReference type="SMART" id="SM00671">
    <property type="entry name" value="SEL1"/>
    <property type="match status" value="2"/>
</dbReference>
<dbReference type="Proteomes" id="UP001525968">
    <property type="component" value="Unassembled WGS sequence"/>
</dbReference>